<sequence length="210" mass="21501">MANELIHADPGTSLSKAEYDAIVNHICNNQVRGDILISNSGATGWIRLAKGTLAQVLTMGANDPQWGGDISLGANKLKTTSLLFKEQDAGSFTLRNLADTAYVALVLGSIYPQGSINFGATAQSINAYDADGAYSIFAARDTGVGNIEIARLQGAADPEFKIGNNGNALRGSAAGLLGFFATAPQAKPIGVAVTAAGIHAALVTLGLIAA</sequence>
<dbReference type="EMBL" id="MT144736">
    <property type="protein sequence ID" value="QJH98477.1"/>
    <property type="molecule type" value="Genomic_DNA"/>
</dbReference>
<name>A0A6M3XMD9_9ZZZZ</name>
<proteinExistence type="predicted"/>
<reference evidence="1" key="1">
    <citation type="submission" date="2020-03" db="EMBL/GenBank/DDBJ databases">
        <title>The deep terrestrial virosphere.</title>
        <authorList>
            <person name="Holmfeldt K."/>
            <person name="Nilsson E."/>
            <person name="Simone D."/>
            <person name="Lopez-Fernandez M."/>
            <person name="Wu X."/>
            <person name="de Brujin I."/>
            <person name="Lundin D."/>
            <person name="Andersson A."/>
            <person name="Bertilsson S."/>
            <person name="Dopson M."/>
        </authorList>
    </citation>
    <scope>NUCLEOTIDE SEQUENCE</scope>
    <source>
        <strain evidence="1">TM448B01328</strain>
    </source>
</reference>
<dbReference type="AlphaFoldDB" id="A0A6M3XMD9"/>
<evidence type="ECO:0000313" key="1">
    <source>
        <dbReference type="EMBL" id="QJH98477.1"/>
    </source>
</evidence>
<protein>
    <submittedName>
        <fullName evidence="1">Uncharacterized protein</fullName>
    </submittedName>
</protein>
<accession>A0A6M3XMD9</accession>
<organism evidence="1">
    <name type="scientific">viral metagenome</name>
    <dbReference type="NCBI Taxonomy" id="1070528"/>
    <lineage>
        <taxon>unclassified sequences</taxon>
        <taxon>metagenomes</taxon>
        <taxon>organismal metagenomes</taxon>
    </lineage>
</organism>
<gene>
    <name evidence="1" type="ORF">TM448B01328_0002</name>
</gene>